<proteinExistence type="predicted"/>
<dbReference type="OMA" id="VFNILEM"/>
<organism evidence="1 2">
    <name type="scientific">Paramecium octaurelia</name>
    <dbReference type="NCBI Taxonomy" id="43137"/>
    <lineage>
        <taxon>Eukaryota</taxon>
        <taxon>Sar</taxon>
        <taxon>Alveolata</taxon>
        <taxon>Ciliophora</taxon>
        <taxon>Intramacronucleata</taxon>
        <taxon>Oligohymenophorea</taxon>
        <taxon>Peniculida</taxon>
        <taxon>Parameciidae</taxon>
        <taxon>Paramecium</taxon>
    </lineage>
</organism>
<gene>
    <name evidence="1" type="ORF">POCTA_138.1.T1110195</name>
</gene>
<reference evidence="1" key="1">
    <citation type="submission" date="2021-01" db="EMBL/GenBank/DDBJ databases">
        <authorList>
            <consortium name="Genoscope - CEA"/>
            <person name="William W."/>
        </authorList>
    </citation>
    <scope>NUCLEOTIDE SEQUENCE</scope>
</reference>
<dbReference type="Proteomes" id="UP000683925">
    <property type="component" value="Unassembled WGS sequence"/>
</dbReference>
<accession>A0A8S1X5S2</accession>
<dbReference type="EMBL" id="CAJJDP010000111">
    <property type="protein sequence ID" value="CAD8196461.1"/>
    <property type="molecule type" value="Genomic_DNA"/>
</dbReference>
<comment type="caution">
    <text evidence="1">The sequence shown here is derived from an EMBL/GenBank/DDBJ whole genome shotgun (WGS) entry which is preliminary data.</text>
</comment>
<evidence type="ECO:0000313" key="1">
    <source>
        <dbReference type="EMBL" id="CAD8196461.1"/>
    </source>
</evidence>
<sequence length="285" mass="33859">MTEIKEKLFNTKNVKHYQDMCLQQALVLKEKQIFISKFYNQKIQPLSRWILKKLNDSYFSDKFTSENYKLESYYSLANCFYGFNFINTENFDFLNSIQENQTNNSFRYSIQPRGGGSYNSIFLIVQQIQTTYSPLQFQKLSIKQFEFVPQKEAHIIISYQQGDYIFSNVGLHPIFVDKEFDKIQMLTQIKCEIYQTIRSTFNKFKKSVIQKSLTLIHRCDPNIKSNQLQIGFKNTDKSQLELVFNILEMSQYVSQIIYNQVKEEHIFSTQLKFCLTQSITEILFN</sequence>
<protein>
    <submittedName>
        <fullName evidence="1">Uncharacterized protein</fullName>
    </submittedName>
</protein>
<name>A0A8S1X5S2_PAROT</name>
<evidence type="ECO:0000313" key="2">
    <source>
        <dbReference type="Proteomes" id="UP000683925"/>
    </source>
</evidence>
<dbReference type="AlphaFoldDB" id="A0A8S1X5S2"/>
<keyword evidence="2" id="KW-1185">Reference proteome</keyword>